<dbReference type="Pfam" id="PF01546">
    <property type="entry name" value="Peptidase_M20"/>
    <property type="match status" value="1"/>
</dbReference>
<evidence type="ECO:0000313" key="1">
    <source>
        <dbReference type="EMBL" id="AYO31546.1"/>
    </source>
</evidence>
<dbReference type="KEGG" id="bacg:D2962_13895"/>
<dbReference type="EMBL" id="CP033169">
    <property type="protein sequence ID" value="AYO31546.1"/>
    <property type="molecule type" value="Genomic_DNA"/>
</dbReference>
<dbReference type="InterPro" id="IPR012166">
    <property type="entry name" value="Uncharacterised_RocB"/>
</dbReference>
<dbReference type="PIRSF" id="PIRSF010386">
    <property type="entry name" value="RocB"/>
    <property type="match status" value="1"/>
</dbReference>
<keyword evidence="2" id="KW-1185">Reference proteome</keyword>
<evidence type="ECO:0000313" key="2">
    <source>
        <dbReference type="Proteomes" id="UP000280960"/>
    </source>
</evidence>
<dbReference type="InterPro" id="IPR050072">
    <property type="entry name" value="Peptidase_M20A"/>
</dbReference>
<dbReference type="GO" id="GO:0016787">
    <property type="term" value="F:hydrolase activity"/>
    <property type="evidence" value="ECO:0007669"/>
    <property type="project" value="UniProtKB-KW"/>
</dbReference>
<accession>A0A3G2R7Y3</accession>
<dbReference type="SUPFAM" id="SSF53187">
    <property type="entry name" value="Zn-dependent exopeptidases"/>
    <property type="match status" value="1"/>
</dbReference>
<dbReference type="RefSeq" id="WP_122015336.1">
    <property type="nucleotide sequence ID" value="NZ_CP033169.1"/>
</dbReference>
<dbReference type="PANTHER" id="PTHR43808:SF27">
    <property type="entry name" value="PROTEIN ROCB"/>
    <property type="match status" value="1"/>
</dbReference>
<organism evidence="1 2">
    <name type="scientific">Biomaibacter acetigenes</name>
    <dbReference type="NCBI Taxonomy" id="2316383"/>
    <lineage>
        <taxon>Bacteria</taxon>
        <taxon>Bacillati</taxon>
        <taxon>Bacillota</taxon>
        <taxon>Clostridia</taxon>
        <taxon>Thermosediminibacterales</taxon>
        <taxon>Tepidanaerobacteraceae</taxon>
        <taxon>Biomaibacter</taxon>
    </lineage>
</organism>
<name>A0A3G2R7Y3_9FIRM</name>
<dbReference type="PANTHER" id="PTHR43808">
    <property type="entry name" value="ACETYLORNITHINE DEACETYLASE"/>
    <property type="match status" value="1"/>
</dbReference>
<gene>
    <name evidence="1" type="ORF">D2962_13895</name>
</gene>
<dbReference type="Gene3D" id="3.40.630.10">
    <property type="entry name" value="Zn peptidases"/>
    <property type="match status" value="1"/>
</dbReference>
<proteinExistence type="predicted"/>
<sequence length="547" mass="61087">MIENNHEGIFKLMLELVSVPSISATPGEIKMARMIYGKLEELPYFKNHPDYLKLLPINNDPLERQVVFALVKAEPSVKKTIILTGHYDVVAVEGYGALKEYAFDPVEYTRRLSKEKLPEDAAKDLESGNYIFGRGVSDMKCGLAIEMALLAEAAQNPCKLSANLAFLAVPDEENNSTGMRGAVSHLMELEKELGLDYIAAINCEPSGPGAPDDDHRYIFTGTVGKIMPFFYFVGKETHVGDYFNGLNATLMASYLNIALEARPDFIDFKGSEVFSPPTCLKLKDLRDAYSVTLPERAVAYYNLLTVSKSPAQILESMKRAAAEAFSMAVDHLRKTAASYSKKSGQDIGISWQTKVITYGELEEKVCRNFPGNMSEHVKHYIASLPESLDERDKAISLVGELLKYYPDKAPMIIVGFLPPYYPHRGNLGRTEEEKNVMKAVDKVIEEARQSYGIEMKVVEYFAGITDLSYFGFQGKAEELKALSDNMPGWREIYDIPLNELAKLDIPVLNLGPSGKDDHKYTERLELSYSLNITPRLLKFAVESLAKS</sequence>
<dbReference type="InterPro" id="IPR002933">
    <property type="entry name" value="Peptidase_M20"/>
</dbReference>
<reference evidence="1 2" key="1">
    <citation type="submission" date="2018-10" db="EMBL/GenBank/DDBJ databases">
        <authorList>
            <person name="Zhang X."/>
        </authorList>
    </citation>
    <scope>NUCLEOTIDE SEQUENCE [LARGE SCALE GENOMIC DNA]</scope>
    <source>
        <strain evidence="1 2">SK-G1</strain>
    </source>
</reference>
<dbReference type="AlphaFoldDB" id="A0A3G2R7Y3"/>
<protein>
    <submittedName>
        <fullName evidence="1">M20/M25/M40 family metallo-hydrolase</fullName>
    </submittedName>
</protein>
<dbReference type="Proteomes" id="UP000280960">
    <property type="component" value="Chromosome"/>
</dbReference>
<keyword evidence="1" id="KW-0378">Hydrolase</keyword>